<dbReference type="Proteomes" id="UP000440713">
    <property type="component" value="Unassembled WGS sequence"/>
</dbReference>
<keyword evidence="1" id="KW-0812">Transmembrane</keyword>
<feature type="transmembrane region" description="Helical" evidence="1">
    <location>
        <begin position="12"/>
        <end position="33"/>
    </location>
</feature>
<evidence type="ECO:0000313" key="2">
    <source>
        <dbReference type="EMBL" id="MST61752.1"/>
    </source>
</evidence>
<keyword evidence="3" id="KW-1185">Reference proteome</keyword>
<dbReference type="EMBL" id="VUNE01000001">
    <property type="protein sequence ID" value="MST61752.1"/>
    <property type="molecule type" value="Genomic_DNA"/>
</dbReference>
<name>A0A6N7XBS9_9FIRM</name>
<evidence type="ECO:0000256" key="1">
    <source>
        <dbReference type="SAM" id="Phobius"/>
    </source>
</evidence>
<proteinExistence type="predicted"/>
<feature type="transmembrane region" description="Helical" evidence="1">
    <location>
        <begin position="315"/>
        <end position="334"/>
    </location>
</feature>
<feature type="transmembrane region" description="Helical" evidence="1">
    <location>
        <begin position="288"/>
        <end position="309"/>
    </location>
</feature>
<protein>
    <submittedName>
        <fullName evidence="2">Uncharacterized protein</fullName>
    </submittedName>
</protein>
<feature type="transmembrane region" description="Helical" evidence="1">
    <location>
        <begin position="179"/>
        <end position="203"/>
    </location>
</feature>
<evidence type="ECO:0000313" key="3">
    <source>
        <dbReference type="Proteomes" id="UP000440713"/>
    </source>
</evidence>
<reference evidence="2 3" key="1">
    <citation type="submission" date="2019-08" db="EMBL/GenBank/DDBJ databases">
        <title>In-depth cultivation of the pig gut microbiome towards novel bacterial diversity and tailored functional studies.</title>
        <authorList>
            <person name="Wylensek D."/>
            <person name="Hitch T.C.A."/>
            <person name="Clavel T."/>
        </authorList>
    </citation>
    <scope>NUCLEOTIDE SEQUENCE [LARGE SCALE GENOMIC DNA]</scope>
    <source>
        <strain evidence="2 3">WCA-SAB-591-4A-A</strain>
    </source>
</reference>
<gene>
    <name evidence="2" type="ORF">FYJ71_02030</name>
</gene>
<organism evidence="2 3">
    <name type="scientific">Peptostreptococcus porci</name>
    <dbReference type="NCBI Taxonomy" id="2652282"/>
    <lineage>
        <taxon>Bacteria</taxon>
        <taxon>Bacillati</taxon>
        <taxon>Bacillota</taxon>
        <taxon>Clostridia</taxon>
        <taxon>Peptostreptococcales</taxon>
        <taxon>Peptostreptococcaceae</taxon>
        <taxon>Peptostreptococcus</taxon>
    </lineage>
</organism>
<feature type="transmembrane region" description="Helical" evidence="1">
    <location>
        <begin position="372"/>
        <end position="393"/>
    </location>
</feature>
<keyword evidence="1" id="KW-1133">Transmembrane helix</keyword>
<dbReference type="RefSeq" id="WP_154537138.1">
    <property type="nucleotide sequence ID" value="NZ_VUNE01000001.1"/>
</dbReference>
<feature type="transmembrane region" description="Helical" evidence="1">
    <location>
        <begin position="234"/>
        <end position="259"/>
    </location>
</feature>
<keyword evidence="1" id="KW-0472">Membrane</keyword>
<sequence>MISEFKKINQNQIIIVLSLFCILISIVLPLFFINGYETYGYSSGKEVNIVGLEGLKYKKNQVRKISGYIDQENIQEILEYANKFSSDNDTDYMKTEQKYPGMYYFLQNAYSSYGEENSFSIKDIDSNETLKEAQKNKVKTKMYASGESLQPSEEEVKIFELLEKNDNPIRFDFVDQWPIIIKSLIFTYGAIIFLAIIMASRLFSVEKNTKMDKIINQRNVEVKQRIIVNKLKMFYGYILLVFLLCTLTIFAIVLIPLGIQGIESQIQVIPDLFSSIYLWSIGEMISKYILGAFLSICAIGGFGILINYITKNDLSTFMLTICFSVFPIILKSSLLNSYKLSKIIQIFPVHGVNVLSYMDSLSIYSLGDKVFLPYYLICLVSIVIFIMSNYIILRKSKMN</sequence>
<accession>A0A6N7XBS9</accession>
<comment type="caution">
    <text evidence="2">The sequence shown here is derived from an EMBL/GenBank/DDBJ whole genome shotgun (WGS) entry which is preliminary data.</text>
</comment>
<dbReference type="AlphaFoldDB" id="A0A6N7XBS9"/>